<comment type="caution">
    <text evidence="1">The sequence shown here is derived from an EMBL/GenBank/DDBJ whole genome shotgun (WGS) entry which is preliminary data.</text>
</comment>
<proteinExistence type="predicted"/>
<accession>A0AAW7ZQS5</accession>
<dbReference type="EMBL" id="JAUPXB010000001">
    <property type="protein sequence ID" value="MDO7922146.1"/>
    <property type="molecule type" value="Genomic_DNA"/>
</dbReference>
<name>A0AAW7ZQS5_ENTAS</name>
<sequence>MHQKMGTATDEQRDYNGTGIIRQYIKKGISDQENQTVCLDPRCC</sequence>
<evidence type="ECO:0000313" key="2">
    <source>
        <dbReference type="Proteomes" id="UP001176432"/>
    </source>
</evidence>
<protein>
    <submittedName>
        <fullName evidence="1">Uncharacterized protein</fullName>
    </submittedName>
</protein>
<dbReference type="AlphaFoldDB" id="A0AAW7ZQS5"/>
<evidence type="ECO:0000313" key="1">
    <source>
        <dbReference type="EMBL" id="MDO7922146.1"/>
    </source>
</evidence>
<dbReference type="Proteomes" id="UP001176432">
    <property type="component" value="Unassembled WGS sequence"/>
</dbReference>
<organism evidence="1 2">
    <name type="scientific">Enterobacter asburiae</name>
    <dbReference type="NCBI Taxonomy" id="61645"/>
    <lineage>
        <taxon>Bacteria</taxon>
        <taxon>Pseudomonadati</taxon>
        <taxon>Pseudomonadota</taxon>
        <taxon>Gammaproteobacteria</taxon>
        <taxon>Enterobacterales</taxon>
        <taxon>Enterobacteriaceae</taxon>
        <taxon>Enterobacter</taxon>
        <taxon>Enterobacter cloacae complex</taxon>
    </lineage>
</organism>
<reference evidence="1" key="1">
    <citation type="submission" date="2023-07" db="EMBL/GenBank/DDBJ databases">
        <title>Isolates cultured from stool samples of acute diarrhea patients.</title>
        <authorList>
            <person name="Jiang S."/>
        </authorList>
    </citation>
    <scope>NUCLEOTIDE SEQUENCE</scope>
    <source>
        <strain evidence="1">L4424</strain>
    </source>
</reference>
<dbReference type="RefSeq" id="WP_023336651.1">
    <property type="nucleotide sequence ID" value="NZ_CP083830.1"/>
</dbReference>
<gene>
    <name evidence="1" type="ORF">Q5934_11600</name>
</gene>